<name>A0A2N1J317_9BACT</name>
<sequence length="210" mass="24163">MKNIYLLNNLKFEGIKNLEVFKINYLVKQIDLSKYDALIFTSKNAVYSIDSFNKEWKKIPSFAIATKTQKVINKLGGCVEFVGKSGHGNDYAKELVPYLKNRKALYLKASKTVSNLIEILKDNNIDIDTQTIYETICNEDLSFQEFEQNSIFIFTSPSSVECFFRKFKWHRSFKAVVIGNTTAKFLPKEVDFFVSSSTSVQECIKLARKL</sequence>
<dbReference type="PANTHER" id="PTHR12390">
    <property type="entry name" value="UROPORPHYRINOGEN III SYNTHASE"/>
    <property type="match status" value="1"/>
</dbReference>
<dbReference type="GO" id="GO:0004852">
    <property type="term" value="F:uroporphyrinogen-III synthase activity"/>
    <property type="evidence" value="ECO:0007669"/>
    <property type="project" value="InterPro"/>
</dbReference>
<evidence type="ECO:0000259" key="1">
    <source>
        <dbReference type="Pfam" id="PF02602"/>
    </source>
</evidence>
<dbReference type="SUPFAM" id="SSF69618">
    <property type="entry name" value="HemD-like"/>
    <property type="match status" value="1"/>
</dbReference>
<dbReference type="InterPro" id="IPR039793">
    <property type="entry name" value="UROS/Hem4"/>
</dbReference>
<gene>
    <name evidence="2" type="ORF">CP960_07670</name>
</gene>
<dbReference type="Proteomes" id="UP000233248">
    <property type="component" value="Unassembled WGS sequence"/>
</dbReference>
<dbReference type="PANTHER" id="PTHR12390:SF0">
    <property type="entry name" value="UROPORPHYRINOGEN-III SYNTHASE"/>
    <property type="match status" value="1"/>
</dbReference>
<keyword evidence="3" id="KW-1185">Reference proteome</keyword>
<dbReference type="GO" id="GO:0006780">
    <property type="term" value="P:uroporphyrinogen III biosynthetic process"/>
    <property type="evidence" value="ECO:0007669"/>
    <property type="project" value="InterPro"/>
</dbReference>
<dbReference type="Gene3D" id="3.40.50.10090">
    <property type="match status" value="2"/>
</dbReference>
<evidence type="ECO:0000313" key="3">
    <source>
        <dbReference type="Proteomes" id="UP000233248"/>
    </source>
</evidence>
<dbReference type="OrthoDB" id="5328023at2"/>
<proteinExistence type="predicted"/>
<reference evidence="2 3" key="1">
    <citation type="submission" date="2017-09" db="EMBL/GenBank/DDBJ databases">
        <title>Genomics of the genus Arcobacter.</title>
        <authorList>
            <person name="Perez-Cataluna A."/>
            <person name="Figueras M.J."/>
            <person name="Salas-Masso N."/>
        </authorList>
    </citation>
    <scope>NUCLEOTIDE SEQUENCE [LARGE SCALE GENOMIC DNA]</scope>
    <source>
        <strain evidence="2 3">DSM 18005</strain>
    </source>
</reference>
<dbReference type="CDD" id="cd06578">
    <property type="entry name" value="HemD"/>
    <property type="match status" value="1"/>
</dbReference>
<evidence type="ECO:0000313" key="2">
    <source>
        <dbReference type="EMBL" id="PKI80872.1"/>
    </source>
</evidence>
<feature type="domain" description="Tetrapyrrole biosynthesis uroporphyrinogen III synthase" evidence="1">
    <location>
        <begin position="27"/>
        <end position="188"/>
    </location>
</feature>
<dbReference type="InterPro" id="IPR036108">
    <property type="entry name" value="4pyrrol_syn_uPrphyn_synt_sf"/>
</dbReference>
<dbReference type="InterPro" id="IPR003754">
    <property type="entry name" value="4pyrrol_synth_uPrphyn_synth"/>
</dbReference>
<comment type="caution">
    <text evidence="2">The sequence shown here is derived from an EMBL/GenBank/DDBJ whole genome shotgun (WGS) entry which is preliminary data.</text>
</comment>
<dbReference type="GO" id="GO:0005829">
    <property type="term" value="C:cytosol"/>
    <property type="evidence" value="ECO:0007669"/>
    <property type="project" value="TreeGrafter"/>
</dbReference>
<dbReference type="RefSeq" id="WP_101184831.1">
    <property type="nucleotide sequence ID" value="NZ_CP031218.1"/>
</dbReference>
<protein>
    <submittedName>
        <fullName evidence="2">Uroporphyrinogen III synthase</fullName>
    </submittedName>
</protein>
<organism evidence="2 3">
    <name type="scientific">Malaciobacter halophilus</name>
    <dbReference type="NCBI Taxonomy" id="197482"/>
    <lineage>
        <taxon>Bacteria</taxon>
        <taxon>Pseudomonadati</taxon>
        <taxon>Campylobacterota</taxon>
        <taxon>Epsilonproteobacteria</taxon>
        <taxon>Campylobacterales</taxon>
        <taxon>Arcobacteraceae</taxon>
        <taxon>Malaciobacter</taxon>
    </lineage>
</organism>
<dbReference type="AlphaFoldDB" id="A0A2N1J317"/>
<accession>A0A2N1J317</accession>
<dbReference type="Pfam" id="PF02602">
    <property type="entry name" value="HEM4"/>
    <property type="match status" value="1"/>
</dbReference>
<dbReference type="EMBL" id="NXIF01000027">
    <property type="protein sequence ID" value="PKI80872.1"/>
    <property type="molecule type" value="Genomic_DNA"/>
</dbReference>
<dbReference type="KEGG" id="ahs:AHALO_1431"/>